<evidence type="ECO:0000313" key="3">
    <source>
        <dbReference type="EMBL" id="MEK0082124.1"/>
    </source>
</evidence>
<keyword evidence="4" id="KW-1185">Reference proteome</keyword>
<evidence type="ECO:0000313" key="4">
    <source>
        <dbReference type="Proteomes" id="UP001375743"/>
    </source>
</evidence>
<organism evidence="3 4">
    <name type="scientific">Benzoatithermus flavus</name>
    <dbReference type="NCBI Taxonomy" id="3108223"/>
    <lineage>
        <taxon>Bacteria</taxon>
        <taxon>Pseudomonadati</taxon>
        <taxon>Pseudomonadota</taxon>
        <taxon>Alphaproteobacteria</taxon>
        <taxon>Geminicoccales</taxon>
        <taxon>Geminicoccaceae</taxon>
        <taxon>Benzoatithermus</taxon>
    </lineage>
</organism>
<gene>
    <name evidence="3" type="ORF">U1T56_03090</name>
</gene>
<dbReference type="Pfam" id="PF13557">
    <property type="entry name" value="Phenol_MetA_deg"/>
    <property type="match status" value="1"/>
</dbReference>
<dbReference type="Proteomes" id="UP001375743">
    <property type="component" value="Unassembled WGS sequence"/>
</dbReference>
<comment type="caution">
    <text evidence="3">The sequence shown here is derived from an EMBL/GenBank/DDBJ whole genome shotgun (WGS) entry which is preliminary data.</text>
</comment>
<accession>A0ABU8XP12</accession>
<feature type="compositionally biased region" description="Low complexity" evidence="1">
    <location>
        <begin position="107"/>
        <end position="120"/>
    </location>
</feature>
<sequence length="410" mass="43495">MHREFFRVARAAIGSALLCTAAASPMIHASPVLAQDRPTAAPTREELQRLLRQRDDAIAGLVRRVEELERRLSGTPAKGAAPTAAPERPETAAEEAAPGETPPAAQPAPQQAQRPAGPGAVTVDQATAERALERSLVTTGVVLLPPGTVEISPNFSYTRTDTDSPALALQDGVPVAVANLRLRRNILDAGIDLRAGLPFDSQIELGLPSYTYVDQSTATLIGGGGQGRTSEHGSGVGDFTVGLAKTLLTEKAWGADLVGRVTWNTGTGEKNDDEVSIGNGFQSLSGQLTASKSLDPLVFVGSAFYERSFTEDHFRPGEQTGYSLSVFLAASPETSLRFGFSQAFVDEARSRGDDIKGSDFSSISFDLGASVIVGRRTLLDVSGSIGLNEDTPDYVIRVSLPIQFDLPFRF</sequence>
<dbReference type="EMBL" id="JBBLZC010000002">
    <property type="protein sequence ID" value="MEK0082124.1"/>
    <property type="molecule type" value="Genomic_DNA"/>
</dbReference>
<feature type="signal peptide" evidence="2">
    <location>
        <begin position="1"/>
        <end position="34"/>
    </location>
</feature>
<dbReference type="InterPro" id="IPR025737">
    <property type="entry name" value="FApF"/>
</dbReference>
<dbReference type="RefSeq" id="WP_418157974.1">
    <property type="nucleotide sequence ID" value="NZ_JBBLZC010000002.1"/>
</dbReference>
<name>A0ABU8XP12_9PROT</name>
<evidence type="ECO:0000256" key="2">
    <source>
        <dbReference type="SAM" id="SignalP"/>
    </source>
</evidence>
<feature type="chain" id="PRO_5045884752" evidence="2">
    <location>
        <begin position="35"/>
        <end position="410"/>
    </location>
</feature>
<proteinExistence type="predicted"/>
<feature type="compositionally biased region" description="Low complexity" evidence="1">
    <location>
        <begin position="74"/>
        <end position="86"/>
    </location>
</feature>
<evidence type="ECO:0000256" key="1">
    <source>
        <dbReference type="SAM" id="MobiDB-lite"/>
    </source>
</evidence>
<keyword evidence="2" id="KW-0732">Signal</keyword>
<feature type="region of interest" description="Disordered" evidence="1">
    <location>
        <begin position="71"/>
        <end position="123"/>
    </location>
</feature>
<reference evidence="3 4" key="1">
    <citation type="submission" date="2024-01" db="EMBL/GenBank/DDBJ databases">
        <title>Multi-omics insights into the function and evolution of sodium benzoate biodegradation pathways in Benzoatithermus flavus gen. nov., sp. nov. from hot spring.</title>
        <authorList>
            <person name="Hu C.-J."/>
            <person name="Li W.-J."/>
        </authorList>
    </citation>
    <scope>NUCLEOTIDE SEQUENCE [LARGE SCALE GENOMIC DNA]</scope>
    <source>
        <strain evidence="3 4">SYSU G07066</strain>
    </source>
</reference>
<protein>
    <submittedName>
        <fullName evidence="3">Transporter</fullName>
    </submittedName>
</protein>